<dbReference type="PANTHER" id="PTHR31672">
    <property type="entry name" value="BNACNNG10540D PROTEIN"/>
    <property type="match status" value="1"/>
</dbReference>
<dbReference type="SUPFAM" id="SSF81383">
    <property type="entry name" value="F-box domain"/>
    <property type="match status" value="1"/>
</dbReference>
<dbReference type="SMART" id="SM00256">
    <property type="entry name" value="FBOX"/>
    <property type="match status" value="1"/>
</dbReference>
<dbReference type="Pfam" id="PF07734">
    <property type="entry name" value="FBA_1"/>
    <property type="match status" value="1"/>
</dbReference>
<dbReference type="PANTHER" id="PTHR31672:SF13">
    <property type="entry name" value="F-BOX PROTEIN CPR30-LIKE"/>
    <property type="match status" value="1"/>
</dbReference>
<dbReference type="Pfam" id="PF00646">
    <property type="entry name" value="F-box"/>
    <property type="match status" value="1"/>
</dbReference>
<name>A0A5A7RJC3_STRAF</name>
<dbReference type="OrthoDB" id="904379at2759"/>
<dbReference type="SUPFAM" id="SSF50965">
    <property type="entry name" value="Galactose oxidase, central domain"/>
    <property type="match status" value="1"/>
</dbReference>
<sequence>MMKRAKHNESSKTPPHLPADVHREILLRLPARSLVRLRAVCRSWLAAIDDPSFARVSAAALRLPGFPSPPHLPAANCDGLLLLADKFWSIWNPTTGERLELPRGGYTADVAASGLGLRSNSWRILGSPPPPSSRLEGPGVFLNGALHWISQGPGGIFAFDLLTDSFRQVGEPPAGNHRRGAPAGNWYLDVFGGSLVLSRYNNIDYSFSSQFEVWVMMEYGVSDSWVRLLSAKDRRNFEMRLPPVVYVKDGRKILKLVRGGFCLFDLKSGWSRSVGVGGREIGCEDMSAQVVPGSVFRLHDNCTI</sequence>
<reference evidence="3" key="1">
    <citation type="journal article" date="2019" name="Curr. Biol.">
        <title>Genome Sequence of Striga asiatica Provides Insight into the Evolution of Plant Parasitism.</title>
        <authorList>
            <person name="Yoshida S."/>
            <person name="Kim S."/>
            <person name="Wafula E.K."/>
            <person name="Tanskanen J."/>
            <person name="Kim Y.M."/>
            <person name="Honaas L."/>
            <person name="Yang Z."/>
            <person name="Spallek T."/>
            <person name="Conn C.E."/>
            <person name="Ichihashi Y."/>
            <person name="Cheong K."/>
            <person name="Cui S."/>
            <person name="Der J.P."/>
            <person name="Gundlach H."/>
            <person name="Jiao Y."/>
            <person name="Hori C."/>
            <person name="Ishida J.K."/>
            <person name="Kasahara H."/>
            <person name="Kiba T."/>
            <person name="Kim M.S."/>
            <person name="Koo N."/>
            <person name="Laohavisit A."/>
            <person name="Lee Y.H."/>
            <person name="Lumba S."/>
            <person name="McCourt P."/>
            <person name="Mortimer J.C."/>
            <person name="Mutuku J.M."/>
            <person name="Nomura T."/>
            <person name="Sasaki-Sekimoto Y."/>
            <person name="Seto Y."/>
            <person name="Wang Y."/>
            <person name="Wakatake T."/>
            <person name="Sakakibara H."/>
            <person name="Demura T."/>
            <person name="Yamaguchi S."/>
            <person name="Yoneyama K."/>
            <person name="Manabe R.I."/>
            <person name="Nelson D.C."/>
            <person name="Schulman A.H."/>
            <person name="Timko M.P."/>
            <person name="dePamphilis C.W."/>
            <person name="Choi D."/>
            <person name="Shirasu K."/>
        </authorList>
    </citation>
    <scope>NUCLEOTIDE SEQUENCE [LARGE SCALE GENOMIC DNA]</scope>
    <source>
        <strain evidence="3">cv. UVA1</strain>
    </source>
</reference>
<dbReference type="InterPro" id="IPR036047">
    <property type="entry name" value="F-box-like_dom_sf"/>
</dbReference>
<dbReference type="PROSITE" id="PS50181">
    <property type="entry name" value="FBOX"/>
    <property type="match status" value="1"/>
</dbReference>
<evidence type="ECO:0000313" key="2">
    <source>
        <dbReference type="EMBL" id="GER57315.1"/>
    </source>
</evidence>
<dbReference type="Proteomes" id="UP000325081">
    <property type="component" value="Unassembled WGS sequence"/>
</dbReference>
<dbReference type="AlphaFoldDB" id="A0A5A7RJC3"/>
<organism evidence="2 3">
    <name type="scientific">Striga asiatica</name>
    <name type="common">Asiatic witchweed</name>
    <name type="synonym">Buchnera asiatica</name>
    <dbReference type="NCBI Taxonomy" id="4170"/>
    <lineage>
        <taxon>Eukaryota</taxon>
        <taxon>Viridiplantae</taxon>
        <taxon>Streptophyta</taxon>
        <taxon>Embryophyta</taxon>
        <taxon>Tracheophyta</taxon>
        <taxon>Spermatophyta</taxon>
        <taxon>Magnoliopsida</taxon>
        <taxon>eudicotyledons</taxon>
        <taxon>Gunneridae</taxon>
        <taxon>Pentapetalae</taxon>
        <taxon>asterids</taxon>
        <taxon>lamiids</taxon>
        <taxon>Lamiales</taxon>
        <taxon>Orobanchaceae</taxon>
        <taxon>Buchnereae</taxon>
        <taxon>Striga</taxon>
    </lineage>
</organism>
<dbReference type="InterPro" id="IPR011043">
    <property type="entry name" value="Gal_Oxase/kelch_b-propeller"/>
</dbReference>
<dbReference type="InterPro" id="IPR001810">
    <property type="entry name" value="F-box_dom"/>
</dbReference>
<gene>
    <name evidence="2" type="ORF">STAS_35091</name>
</gene>
<accession>A0A5A7RJC3</accession>
<protein>
    <submittedName>
        <fullName evidence="2">F-box and associated interaction domains-containing protein</fullName>
    </submittedName>
</protein>
<proteinExistence type="predicted"/>
<dbReference type="CDD" id="cd22157">
    <property type="entry name" value="F-box_AtFBW1-like"/>
    <property type="match status" value="1"/>
</dbReference>
<evidence type="ECO:0000259" key="1">
    <source>
        <dbReference type="PROSITE" id="PS50181"/>
    </source>
</evidence>
<feature type="domain" description="F-box" evidence="1">
    <location>
        <begin position="11"/>
        <end position="56"/>
    </location>
</feature>
<evidence type="ECO:0000313" key="3">
    <source>
        <dbReference type="Proteomes" id="UP000325081"/>
    </source>
</evidence>
<dbReference type="Gene3D" id="1.20.1280.50">
    <property type="match status" value="1"/>
</dbReference>
<dbReference type="InterPro" id="IPR006527">
    <property type="entry name" value="F-box-assoc_dom_typ1"/>
</dbReference>
<dbReference type="EMBL" id="BKCP01013181">
    <property type="protein sequence ID" value="GER57315.1"/>
    <property type="molecule type" value="Genomic_DNA"/>
</dbReference>
<dbReference type="InterPro" id="IPR050796">
    <property type="entry name" value="SCF_F-box_component"/>
</dbReference>
<keyword evidence="3" id="KW-1185">Reference proteome</keyword>
<comment type="caution">
    <text evidence="2">The sequence shown here is derived from an EMBL/GenBank/DDBJ whole genome shotgun (WGS) entry which is preliminary data.</text>
</comment>